<evidence type="ECO:0000313" key="1">
    <source>
        <dbReference type="EMBL" id="GAA5533606.1"/>
    </source>
</evidence>
<reference evidence="1 2" key="1">
    <citation type="submission" date="2024-02" db="EMBL/GenBank/DDBJ databases">
        <title>Deinococcus aluminii NBRC 112889.</title>
        <authorList>
            <person name="Ichikawa N."/>
            <person name="Katano-Makiyama Y."/>
            <person name="Hidaka K."/>
        </authorList>
    </citation>
    <scope>NUCLEOTIDE SEQUENCE [LARGE SCALE GENOMIC DNA]</scope>
    <source>
        <strain evidence="1 2">NBRC 112889</strain>
    </source>
</reference>
<keyword evidence="2" id="KW-1185">Reference proteome</keyword>
<name>A0ABP9XGE3_9DEIO</name>
<gene>
    <name evidence="1" type="ORF">Dalu01_02013</name>
</gene>
<proteinExistence type="predicted"/>
<accession>A0ABP9XGE3</accession>
<protein>
    <submittedName>
        <fullName evidence="1">Uncharacterized protein</fullName>
    </submittedName>
</protein>
<dbReference type="Proteomes" id="UP001404956">
    <property type="component" value="Unassembled WGS sequence"/>
</dbReference>
<comment type="caution">
    <text evidence="1">The sequence shown here is derived from an EMBL/GenBank/DDBJ whole genome shotgun (WGS) entry which is preliminary data.</text>
</comment>
<dbReference type="RefSeq" id="WP_345454137.1">
    <property type="nucleotide sequence ID" value="NZ_BAABRV010000004.1"/>
</dbReference>
<organism evidence="1 2">
    <name type="scientific">Deinococcus aluminii</name>
    <dbReference type="NCBI Taxonomy" id="1656885"/>
    <lineage>
        <taxon>Bacteria</taxon>
        <taxon>Thermotogati</taxon>
        <taxon>Deinococcota</taxon>
        <taxon>Deinococci</taxon>
        <taxon>Deinococcales</taxon>
        <taxon>Deinococcaceae</taxon>
        <taxon>Deinococcus</taxon>
    </lineage>
</organism>
<sequence length="162" mass="16768">MEHKRTWTDVYGSAHASFEGRAGGHRWLLAAPPELAAGIPSQLAALDGKGRVDLLVHDGLTPLLAALRELEPRGVLIVAPRALASGPAVTVPERRVEDAGGAGYREGGEFPAWQGALGVEGEPGENGAASAAASLGVPVVVTAPDHVRVTLEAWLDVTPHGR</sequence>
<dbReference type="EMBL" id="BAABRV010000004">
    <property type="protein sequence ID" value="GAA5533606.1"/>
    <property type="molecule type" value="Genomic_DNA"/>
</dbReference>
<evidence type="ECO:0000313" key="2">
    <source>
        <dbReference type="Proteomes" id="UP001404956"/>
    </source>
</evidence>